<proteinExistence type="predicted"/>
<dbReference type="AlphaFoldDB" id="A0A0B7C3V0"/>
<accession>A0A0B7C3V0</accession>
<dbReference type="EMBL" id="HACG01052249">
    <property type="protein sequence ID" value="CEK99120.1"/>
    <property type="molecule type" value="Transcribed_RNA"/>
</dbReference>
<sequence length="54" mass="6409">LFLYTVINIDCILLVSRERDDVIRRICDIVWTQETDVLLTCTHADSIYFLYNIT</sequence>
<organism evidence="1">
    <name type="scientific">Arion vulgaris</name>
    <dbReference type="NCBI Taxonomy" id="1028688"/>
    <lineage>
        <taxon>Eukaryota</taxon>
        <taxon>Metazoa</taxon>
        <taxon>Spiralia</taxon>
        <taxon>Lophotrochozoa</taxon>
        <taxon>Mollusca</taxon>
        <taxon>Gastropoda</taxon>
        <taxon>Heterobranchia</taxon>
        <taxon>Euthyneura</taxon>
        <taxon>Panpulmonata</taxon>
        <taxon>Eupulmonata</taxon>
        <taxon>Stylommatophora</taxon>
        <taxon>Helicina</taxon>
        <taxon>Arionoidea</taxon>
        <taxon>Arionidae</taxon>
        <taxon>Arion</taxon>
    </lineage>
</organism>
<feature type="non-terminal residue" evidence="1">
    <location>
        <position position="1"/>
    </location>
</feature>
<evidence type="ECO:0000313" key="1">
    <source>
        <dbReference type="EMBL" id="CEK99120.1"/>
    </source>
</evidence>
<protein>
    <submittedName>
        <fullName evidence="1">Uncharacterized protein</fullName>
    </submittedName>
</protein>
<reference evidence="1" key="1">
    <citation type="submission" date="2014-12" db="EMBL/GenBank/DDBJ databases">
        <title>Insight into the proteome of Arion vulgaris.</title>
        <authorList>
            <person name="Aradska J."/>
            <person name="Bulat T."/>
            <person name="Smidak R."/>
            <person name="Sarate P."/>
            <person name="Gangsoo J."/>
            <person name="Sialana F."/>
            <person name="Bilban M."/>
            <person name="Lubec G."/>
        </authorList>
    </citation>
    <scope>NUCLEOTIDE SEQUENCE</scope>
    <source>
        <tissue evidence="1">Skin</tissue>
    </source>
</reference>
<gene>
    <name evidence="1" type="primary">ORF220442</name>
</gene>
<name>A0A0B7C3V0_9EUPU</name>